<dbReference type="EnsemblBacteria" id="BAC89360">
    <property type="protein sequence ID" value="BAC89360"/>
    <property type="gene ID" value="BAC89360"/>
</dbReference>
<dbReference type="InParanoid" id="Q7NKQ8"/>
<keyword evidence="1" id="KW-0812">Transmembrane</keyword>
<protein>
    <submittedName>
        <fullName evidence="2">Glr1419 protein</fullName>
    </submittedName>
</protein>
<evidence type="ECO:0000256" key="1">
    <source>
        <dbReference type="SAM" id="Phobius"/>
    </source>
</evidence>
<keyword evidence="1" id="KW-1133">Transmembrane helix</keyword>
<dbReference type="STRING" id="251221.gene:10758902"/>
<accession>Q7NKQ8</accession>
<dbReference type="EMBL" id="BA000045">
    <property type="protein sequence ID" value="BAC89360.1"/>
    <property type="molecule type" value="Genomic_DNA"/>
</dbReference>
<dbReference type="KEGG" id="gvi:glr1419"/>
<gene>
    <name evidence="2" type="ordered locus">glr1419</name>
</gene>
<feature type="transmembrane region" description="Helical" evidence="1">
    <location>
        <begin position="39"/>
        <end position="57"/>
    </location>
</feature>
<proteinExistence type="predicted"/>
<evidence type="ECO:0000313" key="2">
    <source>
        <dbReference type="EMBL" id="BAC89360.1"/>
    </source>
</evidence>
<dbReference type="PATRIC" id="fig|251221.4.peg.1449"/>
<dbReference type="OrthoDB" id="1155228at2"/>
<dbReference type="eggNOG" id="ENOG503346D">
    <property type="taxonomic scope" value="Bacteria"/>
</dbReference>
<reference evidence="2 3" key="1">
    <citation type="journal article" date="2003" name="DNA Res.">
        <title>Complete genome structure of Gloeobacter violaceus PCC 7421, a cyanobacterium that lacks thylakoids.</title>
        <authorList>
            <person name="Nakamura Y."/>
            <person name="Kaneko T."/>
            <person name="Sato S."/>
            <person name="Mimuro M."/>
            <person name="Miyashita H."/>
            <person name="Tsuchiya T."/>
            <person name="Sasamoto S."/>
            <person name="Watanabe A."/>
            <person name="Kawashima K."/>
            <person name="Kishida Y."/>
            <person name="Kiyokawa C."/>
            <person name="Kohara M."/>
            <person name="Matsumoto M."/>
            <person name="Matsuno A."/>
            <person name="Nakazaki N."/>
            <person name="Shimpo S."/>
            <person name="Takeuchi C."/>
            <person name="Yamada M."/>
            <person name="Tabata S."/>
        </authorList>
    </citation>
    <scope>NUCLEOTIDE SEQUENCE [LARGE SCALE GENOMIC DNA]</scope>
    <source>
        <strain evidence="3">ATCC 29082 / PCC 7421</strain>
    </source>
</reference>
<reference evidence="2 3" key="2">
    <citation type="journal article" date="2003" name="DNA Res.">
        <title>Complete genome structure of Gloeobacter violaceus PCC 7421, a cyanobacterium that lacks thylakoids (supplement).</title>
        <authorList>
            <person name="Nakamura Y."/>
            <person name="Kaneko T."/>
            <person name="Sato S."/>
            <person name="Mimuro M."/>
            <person name="Miyashita H."/>
            <person name="Tsuchiya T."/>
            <person name="Sasamoto S."/>
            <person name="Watanabe A."/>
            <person name="Kawashima K."/>
            <person name="Kishida Y."/>
            <person name="Kiyokawa C."/>
            <person name="Kohara M."/>
            <person name="Matsumoto M."/>
            <person name="Matsuno A."/>
            <person name="Nakazaki N."/>
            <person name="Shimpo S."/>
            <person name="Takeuchi C."/>
            <person name="Yamada M."/>
            <person name="Tabata S."/>
        </authorList>
    </citation>
    <scope>NUCLEOTIDE SEQUENCE [LARGE SCALE GENOMIC DNA]</scope>
    <source>
        <strain evidence="3">ATCC 29082 / PCC 7421</strain>
    </source>
</reference>
<name>Q7NKQ8_GLOVI</name>
<keyword evidence="3" id="KW-1185">Reference proteome</keyword>
<dbReference type="HOGENOM" id="CLU_775588_0_0_3"/>
<keyword evidence="1" id="KW-0472">Membrane</keyword>
<dbReference type="Proteomes" id="UP000000557">
    <property type="component" value="Chromosome"/>
</dbReference>
<organism evidence="2 3">
    <name type="scientific">Gloeobacter violaceus (strain ATCC 29082 / PCC 7421)</name>
    <dbReference type="NCBI Taxonomy" id="251221"/>
    <lineage>
        <taxon>Bacteria</taxon>
        <taxon>Bacillati</taxon>
        <taxon>Cyanobacteriota</taxon>
        <taxon>Cyanophyceae</taxon>
        <taxon>Gloeobacterales</taxon>
        <taxon>Gloeobacteraceae</taxon>
        <taxon>Gloeobacter</taxon>
    </lineage>
</organism>
<dbReference type="AlphaFoldDB" id="Q7NKQ8"/>
<sequence>MSEAPQSGCRLNPPVCPSGNARLIWNCSKRYFPDMRRRSLLSLLPIPVVVQVLPLYASEVLLDANRRQLLYEFHSGLWMNLHHLLYEQAEARRARAGGGLPTQVKARLDALLSQIDTLPAAPRRIWNDALEAYERVWVRRDLLFDDGMTRIKLRLAEREASLSLVGASLPDDLRRALQLAAPVYRKHWWPEHDRNNRQKADDLARRVQELGLALTGQLAALYRSPWPSKGRLRVEMAPYAGFGGAYTSLDPTFTVYQNTDPRKRDWLGLEILFHETSHAMIAPVETAITRSCQKRGRAVPEDLWHVLLFYTTGEAVRQALARRGIEGYVQYADANGVYGRAGWLPYRQALALHWQPYIDGQADFDGAIAGIVDALPPKPTMDNGRSTPS</sequence>
<evidence type="ECO:0000313" key="3">
    <source>
        <dbReference type="Proteomes" id="UP000000557"/>
    </source>
</evidence>